<sequence length="445" mass="49578">MMRNEILARKFDQIAYDHNMRIECSFNCNRPGKAGFRLPLLMEHIIWHHNKVPFNHYCKTDGCKAEFYGTIDAVAHAKDGHEVVSHDVQQTIKEFWNGREKTAKHWQWEHAYFLHGKMVAEHLIEQLLKEGYLQLGPLCRQEEKTLEYIPSGLDQMGTERSQGIGRAAQASLGAALMENSGGTGNCLGGFRRQPDFASRRSREVYSPRTPVFDDAPGTPLFKPSGNGSGTGDSFENAFKPRDRDRASRGGRGRGGDYRSGGHDETPNNRYAIAGGGGRNDDSHRGRWIRRGGRGGGRGGHGDYRQRNGNDTWLDASSTAVIDNDFANKNYGTSAKRLYADSSTISNTKRRARSYSRSDSEKEDGEVDSENGKTDDRLTPALDGAPRQCSRRSWSGSSSDKDDGPSVIVNKIPAEKLSIKRKTEAGAVPSRERRGRERSYSRSDSD</sequence>
<accession>A0AAF3FSA7</accession>
<keyword evidence="2" id="KW-1185">Reference proteome</keyword>
<feature type="compositionally biased region" description="Basic and acidic residues" evidence="1">
    <location>
        <begin position="192"/>
        <end position="205"/>
    </location>
</feature>
<dbReference type="AlphaFoldDB" id="A0AAF3FSA7"/>
<evidence type="ECO:0000313" key="2">
    <source>
        <dbReference type="Proteomes" id="UP000887575"/>
    </source>
</evidence>
<evidence type="ECO:0000313" key="3">
    <source>
        <dbReference type="WBParaSite" id="MBELARI_LOCUS9943"/>
    </source>
</evidence>
<organism evidence="2 3">
    <name type="scientific">Mesorhabditis belari</name>
    <dbReference type="NCBI Taxonomy" id="2138241"/>
    <lineage>
        <taxon>Eukaryota</taxon>
        <taxon>Metazoa</taxon>
        <taxon>Ecdysozoa</taxon>
        <taxon>Nematoda</taxon>
        <taxon>Chromadorea</taxon>
        <taxon>Rhabditida</taxon>
        <taxon>Rhabditina</taxon>
        <taxon>Rhabditomorpha</taxon>
        <taxon>Rhabditoidea</taxon>
        <taxon>Rhabditidae</taxon>
        <taxon>Mesorhabditinae</taxon>
        <taxon>Mesorhabditis</taxon>
    </lineage>
</organism>
<name>A0AAF3FSA7_9BILA</name>
<reference evidence="3" key="1">
    <citation type="submission" date="2024-02" db="UniProtKB">
        <authorList>
            <consortium name="WormBaseParasite"/>
        </authorList>
    </citation>
    <scope>IDENTIFICATION</scope>
</reference>
<feature type="region of interest" description="Disordered" evidence="1">
    <location>
        <begin position="345"/>
        <end position="445"/>
    </location>
</feature>
<protein>
    <submittedName>
        <fullName evidence="3">C2H2-type domain-containing protein</fullName>
    </submittedName>
</protein>
<feature type="compositionally biased region" description="Basic and acidic residues" evidence="1">
    <location>
        <begin position="238"/>
        <end position="266"/>
    </location>
</feature>
<evidence type="ECO:0000256" key="1">
    <source>
        <dbReference type="SAM" id="MobiDB-lite"/>
    </source>
</evidence>
<proteinExistence type="predicted"/>
<dbReference type="WBParaSite" id="MBELARI_LOCUS9943">
    <property type="protein sequence ID" value="MBELARI_LOCUS9943"/>
    <property type="gene ID" value="MBELARI_LOCUS9943"/>
</dbReference>
<feature type="region of interest" description="Disordered" evidence="1">
    <location>
        <begin position="190"/>
        <end position="310"/>
    </location>
</feature>
<dbReference type="Proteomes" id="UP000887575">
    <property type="component" value="Unassembled WGS sequence"/>
</dbReference>
<feature type="compositionally biased region" description="Basic and acidic residues" evidence="1">
    <location>
        <begin position="412"/>
        <end position="445"/>
    </location>
</feature>